<accession>A0ABS4G684</accession>
<dbReference type="EC" id="4.4.1.5" evidence="2"/>
<evidence type="ECO:0000313" key="2">
    <source>
        <dbReference type="EMBL" id="MBP1920034.1"/>
    </source>
</evidence>
<dbReference type="GO" id="GO:0004462">
    <property type="term" value="F:lactoylglutathione lyase activity"/>
    <property type="evidence" value="ECO:0007669"/>
    <property type="project" value="UniProtKB-EC"/>
</dbReference>
<dbReference type="InterPro" id="IPR004360">
    <property type="entry name" value="Glyas_Fos-R_dOase_dom"/>
</dbReference>
<sequence length="119" mass="13264">MKYCWTTLHVDDMEKSVEFYNGLLGLPINRRFKAGPKMEFCFLGDGDTQVELISEEGCKVSHGDDISIGFIVESMDKMIELLDKKGIPVHSGPFQPGPGVKFLFVKDPSGVKVQLVENL</sequence>
<evidence type="ECO:0000259" key="1">
    <source>
        <dbReference type="PROSITE" id="PS51819"/>
    </source>
</evidence>
<dbReference type="PANTHER" id="PTHR36113">
    <property type="entry name" value="LYASE, PUTATIVE-RELATED-RELATED"/>
    <property type="match status" value="1"/>
</dbReference>
<dbReference type="CDD" id="cd06587">
    <property type="entry name" value="VOC"/>
    <property type="match status" value="1"/>
</dbReference>
<dbReference type="Proteomes" id="UP001519271">
    <property type="component" value="Unassembled WGS sequence"/>
</dbReference>
<comment type="caution">
    <text evidence="2">The sequence shown here is derived from an EMBL/GenBank/DDBJ whole genome shotgun (WGS) entry which is preliminary data.</text>
</comment>
<gene>
    <name evidence="2" type="ORF">J2Z34_002532</name>
</gene>
<dbReference type="EMBL" id="JAGGKC010000023">
    <property type="protein sequence ID" value="MBP1920034.1"/>
    <property type="molecule type" value="Genomic_DNA"/>
</dbReference>
<dbReference type="PANTHER" id="PTHR36113:SF1">
    <property type="entry name" value="GLYOXALASE_BLEOMYCIN RESISTANCE PROTEIN_DIOXYGENASE"/>
    <property type="match status" value="1"/>
</dbReference>
<protein>
    <submittedName>
        <fullName evidence="2">Lactoylglutathione lyase</fullName>
        <ecNumber evidence="2">4.4.1.5</ecNumber>
    </submittedName>
</protein>
<dbReference type="InterPro" id="IPR029068">
    <property type="entry name" value="Glyas_Bleomycin-R_OHBP_Dase"/>
</dbReference>
<dbReference type="Gene3D" id="3.10.180.10">
    <property type="entry name" value="2,3-Dihydroxybiphenyl 1,2-Dioxygenase, domain 1"/>
    <property type="match status" value="1"/>
</dbReference>
<reference evidence="2 3" key="1">
    <citation type="submission" date="2021-03" db="EMBL/GenBank/DDBJ databases">
        <title>Genomic Encyclopedia of Type Strains, Phase IV (KMG-IV): sequencing the most valuable type-strain genomes for metagenomic binning, comparative biology and taxonomic classification.</title>
        <authorList>
            <person name="Goeker M."/>
        </authorList>
    </citation>
    <scope>NUCLEOTIDE SEQUENCE [LARGE SCALE GENOMIC DNA]</scope>
    <source>
        <strain evidence="2 3">DSM 6139</strain>
    </source>
</reference>
<keyword evidence="3" id="KW-1185">Reference proteome</keyword>
<dbReference type="SUPFAM" id="SSF54593">
    <property type="entry name" value="Glyoxalase/Bleomycin resistance protein/Dihydroxybiphenyl dioxygenase"/>
    <property type="match status" value="1"/>
</dbReference>
<organism evidence="2 3">
    <name type="scientific">Youngiibacter multivorans</name>
    <dbReference type="NCBI Taxonomy" id="937251"/>
    <lineage>
        <taxon>Bacteria</taxon>
        <taxon>Bacillati</taxon>
        <taxon>Bacillota</taxon>
        <taxon>Clostridia</taxon>
        <taxon>Eubacteriales</taxon>
        <taxon>Clostridiaceae</taxon>
        <taxon>Youngiibacter</taxon>
    </lineage>
</organism>
<evidence type="ECO:0000313" key="3">
    <source>
        <dbReference type="Proteomes" id="UP001519271"/>
    </source>
</evidence>
<proteinExistence type="predicted"/>
<dbReference type="InterPro" id="IPR051332">
    <property type="entry name" value="Fosfomycin_Res_Enzymes"/>
</dbReference>
<feature type="domain" description="VOC" evidence="1">
    <location>
        <begin position="2"/>
        <end position="118"/>
    </location>
</feature>
<keyword evidence="2" id="KW-0456">Lyase</keyword>
<name>A0ABS4G684_9CLOT</name>
<dbReference type="InterPro" id="IPR037523">
    <property type="entry name" value="VOC_core"/>
</dbReference>
<dbReference type="Pfam" id="PF00903">
    <property type="entry name" value="Glyoxalase"/>
    <property type="match status" value="1"/>
</dbReference>
<dbReference type="PROSITE" id="PS51819">
    <property type="entry name" value="VOC"/>
    <property type="match status" value="1"/>
</dbReference>
<dbReference type="RefSeq" id="WP_209460215.1">
    <property type="nucleotide sequence ID" value="NZ_JAGGKC010000023.1"/>
</dbReference>